<reference evidence="1" key="1">
    <citation type="submission" date="2021-06" db="EMBL/GenBank/DDBJ databases">
        <authorList>
            <person name="Kallberg Y."/>
            <person name="Tangrot J."/>
            <person name="Rosling A."/>
        </authorList>
    </citation>
    <scope>NUCLEOTIDE SEQUENCE</scope>
    <source>
        <strain evidence="1">IL203A</strain>
    </source>
</reference>
<comment type="caution">
    <text evidence="1">The sequence shown here is derived from an EMBL/GenBank/DDBJ whole genome shotgun (WGS) entry which is preliminary data.</text>
</comment>
<sequence>QGDDISDRFSDNKRVRKDASMIACLRNVLGNKLSVSSRNCQLDSFKIDRIPEYDKMTKIENKLEDSKKVRTERDKRLIESDLSWKEWAENSFLMVDIHVNVNGLNSLRYLLARMMKGHSSGIRNQHSHKSADMDCDDEGLNELEYESRKVQNLELENGFPNNECQRRFLQKLL</sequence>
<evidence type="ECO:0000313" key="1">
    <source>
        <dbReference type="EMBL" id="CAG8529549.1"/>
    </source>
</evidence>
<accession>A0ACA9LLU0</accession>
<dbReference type="Proteomes" id="UP000789702">
    <property type="component" value="Unassembled WGS sequence"/>
</dbReference>
<keyword evidence="2" id="KW-1185">Reference proteome</keyword>
<feature type="non-terminal residue" evidence="1">
    <location>
        <position position="1"/>
    </location>
</feature>
<protein>
    <submittedName>
        <fullName evidence="1">16307_t:CDS:1</fullName>
    </submittedName>
</protein>
<evidence type="ECO:0000313" key="2">
    <source>
        <dbReference type="Proteomes" id="UP000789702"/>
    </source>
</evidence>
<gene>
    <name evidence="1" type="ORF">DHETER_LOCUS4301</name>
</gene>
<name>A0ACA9LLU0_9GLOM</name>
<dbReference type="EMBL" id="CAJVPU010004210">
    <property type="protein sequence ID" value="CAG8529549.1"/>
    <property type="molecule type" value="Genomic_DNA"/>
</dbReference>
<organism evidence="1 2">
    <name type="scientific">Dentiscutata heterogama</name>
    <dbReference type="NCBI Taxonomy" id="1316150"/>
    <lineage>
        <taxon>Eukaryota</taxon>
        <taxon>Fungi</taxon>
        <taxon>Fungi incertae sedis</taxon>
        <taxon>Mucoromycota</taxon>
        <taxon>Glomeromycotina</taxon>
        <taxon>Glomeromycetes</taxon>
        <taxon>Diversisporales</taxon>
        <taxon>Gigasporaceae</taxon>
        <taxon>Dentiscutata</taxon>
    </lineage>
</organism>
<proteinExistence type="predicted"/>